<proteinExistence type="predicted"/>
<reference evidence="1" key="1">
    <citation type="submission" date="2022-09" db="EMBL/GenBank/DDBJ databases">
        <title>A Global Phylogenomic Analysis of the Shiitake Genus Lentinula.</title>
        <authorList>
            <consortium name="DOE Joint Genome Institute"/>
            <person name="Sierra-Patev S."/>
            <person name="Min B."/>
            <person name="Naranjo-Ortiz M."/>
            <person name="Looney B."/>
            <person name="Konkel Z."/>
            <person name="Slot J.C."/>
            <person name="Sakamoto Y."/>
            <person name="Steenwyk J.L."/>
            <person name="Rokas A."/>
            <person name="Carro J."/>
            <person name="Camarero S."/>
            <person name="Ferreira P."/>
            <person name="Molpeceres G."/>
            <person name="Ruiz-Duenas F.J."/>
            <person name="Serrano A."/>
            <person name="Henrissat B."/>
            <person name="Drula E."/>
            <person name="Hughes K.W."/>
            <person name="Mata J.L."/>
            <person name="Ishikawa N.K."/>
            <person name="Vargas-Isla R."/>
            <person name="Ushijima S."/>
            <person name="Smith C.A."/>
            <person name="Ahrendt S."/>
            <person name="Andreopoulos W."/>
            <person name="He G."/>
            <person name="Labutti K."/>
            <person name="Lipzen A."/>
            <person name="Ng V."/>
            <person name="Riley R."/>
            <person name="Sandor L."/>
            <person name="Barry K."/>
            <person name="Martinez A.T."/>
            <person name="Xiao Y."/>
            <person name="Gibbons J.G."/>
            <person name="Terashima K."/>
            <person name="Grigoriev I.V."/>
            <person name="Hibbett D.S."/>
        </authorList>
    </citation>
    <scope>NUCLEOTIDE SEQUENCE</scope>
    <source>
        <strain evidence="1">TMI1499</strain>
    </source>
</reference>
<sequence>LNNILGLLIWSIPIAIPLFGLAVGAQQLAKHKAIVTCIATIEELAGVALLHSDKTGTLTSNKLTLGGNTFKTYDPFSAYKVILFAAYASCTENQDANDASVVAALGDSTSGPKLHIKKNPLASSGKLKRVTKGMTGIIIQLCSHNKTEELENKLEANIEEYATRGLHALAVTYEELDGNDHEAEGNGSELIGLLAIFDPPHEDTKQTIKDALALGTGRLGLGDLMYPAKVLKDGPAPGGKCTTLDEMITDADGFTRGLGHLCAITGNGAKDAPALSRANVGIAVEGATDAACGAADIILTEPAFIALLNDGTTRTLSVDCVLPSNTLDSWDLAEIFAYAIAYGLYLTLSIVILVVIVLESNFCQNKFGVTLLPSPVDPNNEQLHTIVCRLLWQDIPL</sequence>
<evidence type="ECO:0000313" key="2">
    <source>
        <dbReference type="Proteomes" id="UP001163835"/>
    </source>
</evidence>
<protein>
    <submittedName>
        <fullName evidence="1">Uncharacterized protein</fullName>
    </submittedName>
</protein>
<feature type="non-terminal residue" evidence="1">
    <location>
        <position position="1"/>
    </location>
</feature>
<dbReference type="EMBL" id="MU796214">
    <property type="protein sequence ID" value="KAJ3804185.1"/>
    <property type="molecule type" value="Genomic_DNA"/>
</dbReference>
<dbReference type="Proteomes" id="UP001163835">
    <property type="component" value="Unassembled WGS sequence"/>
</dbReference>
<keyword evidence="2" id="KW-1185">Reference proteome</keyword>
<comment type="caution">
    <text evidence="1">The sequence shown here is derived from an EMBL/GenBank/DDBJ whole genome shotgun (WGS) entry which is preliminary data.</text>
</comment>
<organism evidence="1 2">
    <name type="scientific">Lentinula aff. lateritia</name>
    <dbReference type="NCBI Taxonomy" id="2804960"/>
    <lineage>
        <taxon>Eukaryota</taxon>
        <taxon>Fungi</taxon>
        <taxon>Dikarya</taxon>
        <taxon>Basidiomycota</taxon>
        <taxon>Agaricomycotina</taxon>
        <taxon>Agaricomycetes</taxon>
        <taxon>Agaricomycetidae</taxon>
        <taxon>Agaricales</taxon>
        <taxon>Marasmiineae</taxon>
        <taxon>Omphalotaceae</taxon>
        <taxon>Lentinula</taxon>
    </lineage>
</organism>
<gene>
    <name evidence="1" type="ORF">F5876DRAFT_83609</name>
</gene>
<name>A0ACC1THH2_9AGAR</name>
<evidence type="ECO:0000313" key="1">
    <source>
        <dbReference type="EMBL" id="KAJ3804185.1"/>
    </source>
</evidence>
<accession>A0ACC1THH2</accession>